<protein>
    <submittedName>
        <fullName evidence="2">Tetratricopeptide repeat protein</fullName>
    </submittedName>
</protein>
<evidence type="ECO:0000313" key="2">
    <source>
        <dbReference type="EMBL" id="MBK1815255.1"/>
    </source>
</evidence>
<dbReference type="InterPro" id="IPR011990">
    <property type="entry name" value="TPR-like_helical_dom_sf"/>
</dbReference>
<dbReference type="SUPFAM" id="SSF52200">
    <property type="entry name" value="Toll/Interleukin receptor TIR domain"/>
    <property type="match status" value="1"/>
</dbReference>
<dbReference type="EMBL" id="JAENIK010000008">
    <property type="protein sequence ID" value="MBK1815255.1"/>
    <property type="molecule type" value="Genomic_DNA"/>
</dbReference>
<dbReference type="SUPFAM" id="SSF52540">
    <property type="entry name" value="P-loop containing nucleoside triphosphate hydrolases"/>
    <property type="match status" value="1"/>
</dbReference>
<dbReference type="Gene3D" id="3.40.50.300">
    <property type="entry name" value="P-loop containing nucleotide triphosphate hydrolases"/>
    <property type="match status" value="1"/>
</dbReference>
<evidence type="ECO:0000259" key="1">
    <source>
        <dbReference type="Pfam" id="PF13191"/>
    </source>
</evidence>
<dbReference type="Pfam" id="PF13424">
    <property type="entry name" value="TPR_12"/>
    <property type="match status" value="1"/>
</dbReference>
<dbReference type="Gene3D" id="1.25.40.10">
    <property type="entry name" value="Tetratricopeptide repeat domain"/>
    <property type="match status" value="2"/>
</dbReference>
<dbReference type="PANTHER" id="PTHR47691:SF3">
    <property type="entry name" value="HTH-TYPE TRANSCRIPTIONAL REGULATOR RV0890C-RELATED"/>
    <property type="match status" value="1"/>
</dbReference>
<organism evidence="2 3">
    <name type="scientific">Luteolibacter yonseiensis</name>
    <dbReference type="NCBI Taxonomy" id="1144680"/>
    <lineage>
        <taxon>Bacteria</taxon>
        <taxon>Pseudomonadati</taxon>
        <taxon>Verrucomicrobiota</taxon>
        <taxon>Verrucomicrobiia</taxon>
        <taxon>Verrucomicrobiales</taxon>
        <taxon>Verrucomicrobiaceae</taxon>
        <taxon>Luteolibacter</taxon>
    </lineage>
</organism>
<dbReference type="PANTHER" id="PTHR47691">
    <property type="entry name" value="REGULATOR-RELATED"/>
    <property type="match status" value="1"/>
</dbReference>
<sequence>MSGVPSPGDAKRFRIAFSFAGEKRDFVKQVADLLSSRFTKAKILYDKYHEAEFARNDLSIYLPNLYNRDSDLIVVVFCPDYDTKEWTGLEWLAIHDLLQQRRREEVLLSRFSRAQVDGLFRGAGFIELDDKSPEQTAKLILERLALNEGKPKEHYTKSTSAAPILKTSIPHNLPSLQPFFGREDELKKIADALDPDTRTYGALIDGPGGMGKTSLAVRAAHNVSPDVFKRIIFISLKTRELDDDGVRDLSGFILSGLVELLNELARELNRDEILKLPEDQRPRLLLDALRGTQTLLVLDNLESLTKSERDTLFTFVKKLPTGCKAILTSRGRIGSGAEELILEKLSENAALETLAELATRNPLLAQTGEAERLVLYRETAGKPLLLRWTAGQLGRGHCLTFTDALHFIRSCPEGNDPLEFIFGDLVEDFDDDETKALCALTYFTLPVKVEHVSAIAGLPETKIDRALRKLTVRSLAVPTDELSTFALVPMVADFLRKKKPEAVAETGDRLEKHAYALIVENGSYDHNRFPILEAGWPIIAPALPLFFAGDNTRILTVGIALRNFLYFQNRWDEWLAICEKGETKAMAGGDHAKAGWCAYFIGYVHHKRQQTNAVLTCADRANAHWVRAKAGAREFAFAKYLHGLHYDLKQDYAAAITAYYDAVELWRGLAPKSVDVALGLNALADAEKDFGDLAAAEGHYREALCVALGVGAAPNVAIITGNLATLHLSREDWPTAETLARKSLSLSETVNRHELIARDNRVLAHALLRQGKAADALPHARRAKEIYTRLGSPDLSAAQTTLAECEVSLAAE</sequence>
<feature type="domain" description="Orc1-like AAA ATPase" evidence="1">
    <location>
        <begin position="178"/>
        <end position="320"/>
    </location>
</feature>
<name>A0A934VAK7_9BACT</name>
<evidence type="ECO:0000313" key="3">
    <source>
        <dbReference type="Proteomes" id="UP000600139"/>
    </source>
</evidence>
<keyword evidence="3" id="KW-1185">Reference proteome</keyword>
<dbReference type="InterPro" id="IPR035897">
    <property type="entry name" value="Toll_tir_struct_dom_sf"/>
</dbReference>
<accession>A0A934VAK7</accession>
<dbReference type="InterPro" id="IPR027417">
    <property type="entry name" value="P-loop_NTPase"/>
</dbReference>
<comment type="caution">
    <text evidence="2">The sequence shown here is derived from an EMBL/GenBank/DDBJ whole genome shotgun (WGS) entry which is preliminary data.</text>
</comment>
<dbReference type="Proteomes" id="UP000600139">
    <property type="component" value="Unassembled WGS sequence"/>
</dbReference>
<dbReference type="RefSeq" id="WP_200350223.1">
    <property type="nucleotide sequence ID" value="NZ_BAABHZ010000012.1"/>
</dbReference>
<dbReference type="SUPFAM" id="SSF48452">
    <property type="entry name" value="TPR-like"/>
    <property type="match status" value="1"/>
</dbReference>
<dbReference type="InterPro" id="IPR041664">
    <property type="entry name" value="AAA_16"/>
</dbReference>
<dbReference type="AlphaFoldDB" id="A0A934VAK7"/>
<dbReference type="Pfam" id="PF13191">
    <property type="entry name" value="AAA_16"/>
    <property type="match status" value="1"/>
</dbReference>
<reference evidence="2" key="1">
    <citation type="submission" date="2021-01" db="EMBL/GenBank/DDBJ databases">
        <title>Modified the classification status of verrucomicrobia.</title>
        <authorList>
            <person name="Feng X."/>
        </authorList>
    </citation>
    <scope>NUCLEOTIDE SEQUENCE</scope>
    <source>
        <strain evidence="2">JCM 18052</strain>
    </source>
</reference>
<gene>
    <name evidence="2" type="ORF">JIN84_06500</name>
</gene>
<proteinExistence type="predicted"/>